<proteinExistence type="predicted"/>
<evidence type="ECO:0000313" key="2">
    <source>
        <dbReference type="Proteomes" id="UP000464658"/>
    </source>
</evidence>
<accession>A0A5S9M2R8</accession>
<name>A0A5S9M2R8_BACIA</name>
<dbReference type="AlphaFoldDB" id="A0A5S9M2R8"/>
<organism evidence="1 2">
    <name type="scientific">Bacillus safensis</name>
    <dbReference type="NCBI Taxonomy" id="561879"/>
    <lineage>
        <taxon>Bacteria</taxon>
        <taxon>Bacillati</taxon>
        <taxon>Bacillota</taxon>
        <taxon>Bacilli</taxon>
        <taxon>Bacillales</taxon>
        <taxon>Bacillaceae</taxon>
        <taxon>Bacillus</taxon>
    </lineage>
</organism>
<evidence type="ECO:0000313" key="1">
    <source>
        <dbReference type="EMBL" id="BBP87433.1"/>
    </source>
</evidence>
<dbReference type="EMBL" id="AP021906">
    <property type="protein sequence ID" value="BBP87433.1"/>
    <property type="molecule type" value="Genomic_DNA"/>
</dbReference>
<dbReference type="Proteomes" id="UP000464658">
    <property type="component" value="Chromosome"/>
</dbReference>
<sequence>MVCGLNLLHALKGLKSLNIEHPMVTQINSFGYPKDYWKDEAERNGYEDEDDEDNK</sequence>
<reference evidence="1 2" key="1">
    <citation type="submission" date="2019-12" db="EMBL/GenBank/DDBJ databases">
        <title>Full genome sequence of a Bacillus safensis strain isolated from commercially available natto in Indonesia.</title>
        <authorList>
            <person name="Yoshida M."/>
            <person name="Uomi M."/>
            <person name="Waturangi D."/>
            <person name="Ekaputri J.J."/>
            <person name="Setiamarga D.H.E."/>
        </authorList>
    </citation>
    <scope>NUCLEOTIDE SEQUENCE [LARGE SCALE GENOMIC DNA]</scope>
    <source>
        <strain evidence="1 2">IDN1</strain>
    </source>
</reference>
<protein>
    <submittedName>
        <fullName evidence="1">Uncharacterized protein</fullName>
    </submittedName>
</protein>
<gene>
    <name evidence="1" type="ORF">BsIDN1_10510</name>
</gene>